<name>A0A137P9R5_CONC2</name>
<dbReference type="InterPro" id="IPR021183">
    <property type="entry name" value="NatA_aux_su"/>
</dbReference>
<dbReference type="Proteomes" id="UP000070444">
    <property type="component" value="Unassembled WGS sequence"/>
</dbReference>
<dbReference type="PROSITE" id="PS50005">
    <property type="entry name" value="TPR"/>
    <property type="match status" value="1"/>
</dbReference>
<accession>A0A137P9R5</accession>
<feature type="region of interest" description="Disordered" evidence="4">
    <location>
        <begin position="584"/>
        <end position="636"/>
    </location>
</feature>
<dbReference type="PANTHER" id="PTHR22767">
    <property type="entry name" value="N-TERMINAL ACETYLTRANSFERASE-RELATED"/>
    <property type="match status" value="1"/>
</dbReference>
<dbReference type="GO" id="GO:0031415">
    <property type="term" value="C:NatA complex"/>
    <property type="evidence" value="ECO:0007669"/>
    <property type="project" value="TreeGrafter"/>
</dbReference>
<proteinExistence type="predicted"/>
<protein>
    <submittedName>
        <fullName evidence="5">N-terminal acetyltransferase A, auxiliary subunit</fullName>
    </submittedName>
</protein>
<dbReference type="SUPFAM" id="SSF48452">
    <property type="entry name" value="TPR-like"/>
    <property type="match status" value="1"/>
</dbReference>
<feature type="compositionally biased region" description="Basic and acidic residues" evidence="4">
    <location>
        <begin position="608"/>
        <end position="628"/>
    </location>
</feature>
<dbReference type="FunFam" id="1.25.40.1040:FF:000003">
    <property type="entry name" value="N-terminal acetyltransferase A, auxiliary subunit"/>
    <property type="match status" value="1"/>
</dbReference>
<reference evidence="5 6" key="1">
    <citation type="journal article" date="2015" name="Genome Biol. Evol.">
        <title>Phylogenomic analyses indicate that early fungi evolved digesting cell walls of algal ancestors of land plants.</title>
        <authorList>
            <person name="Chang Y."/>
            <person name="Wang S."/>
            <person name="Sekimoto S."/>
            <person name="Aerts A.L."/>
            <person name="Choi C."/>
            <person name="Clum A."/>
            <person name="LaButti K.M."/>
            <person name="Lindquist E.A."/>
            <person name="Yee Ngan C."/>
            <person name="Ohm R.A."/>
            <person name="Salamov A.A."/>
            <person name="Grigoriev I.V."/>
            <person name="Spatafora J.W."/>
            <person name="Berbee M.L."/>
        </authorList>
    </citation>
    <scope>NUCLEOTIDE SEQUENCE [LARGE SCALE GENOMIC DNA]</scope>
    <source>
        <strain evidence="5 6">NRRL 28638</strain>
    </source>
</reference>
<dbReference type="PANTHER" id="PTHR22767:SF2">
    <property type="entry name" value="N(ALPHA)-ACETYLTRANSFERASE 15_16, ISOFORM A"/>
    <property type="match status" value="1"/>
</dbReference>
<dbReference type="InterPro" id="IPR019734">
    <property type="entry name" value="TPR_rpt"/>
</dbReference>
<gene>
    <name evidence="5" type="ORF">CONCODRAFT_5541</name>
</gene>
<keyword evidence="5" id="KW-0808">Transferase</keyword>
<dbReference type="SMART" id="SM00028">
    <property type="entry name" value="TPR"/>
    <property type="match status" value="7"/>
</dbReference>
<feature type="repeat" description="TPR" evidence="3">
    <location>
        <begin position="80"/>
        <end position="113"/>
    </location>
</feature>
<keyword evidence="1" id="KW-0677">Repeat</keyword>
<sequence length="730" mass="85456">MNKAKNELPTKEATLFKQILKAYEFKQYKKGLKSAERILKKFPEHGETLAVKGLFLSHLNRKEEGYDFVRKGLKLNLTSYICWHVFGIMNRADKNYEEALKCYRNALRFDKENVQIHRDISLLQIQIRNFPGYNESSMTLLDLRPQTRAYWVGLAVSYHLLGELDLAIKVLSYFEEFSSSGPNPIMEYEHSELLLYKNHLLIKAERYEDVLTNIEKIRGQVFDQRALKEDRALALLRLKRVEEATLAYQELLKTNPDSKFYIERLLECDNLLGELTDEDQTRLLVKFEDLCRDYPRSHLLKYLPLKHLNDESFKGKVKDYLKANLRKGVPSLFSNLKNLYTDLSKRAIIEELVLSFLDSLNKINKFESEDQIEEPIAAKLWTLYYLSQHYNKVGNYELAHKYIDEAIDHTPTLVELVKTKAQIYKHQGEIQKAMEIMNEARELDLQDRYINTKCTKYMLRNGKVEEAISTITMFEKPDAVDKVKDLTEIQSIWFIAESARSFHRSNQLGQALKKVYQVDNYYNIMKDDQFDFHSYCMRKLTMRAYSEMIKFEDHLHEYHYYFNNALLGVDCYLQLHDDPINVKKNNDPLTSGQLSEGAKKKLRKKQRQAQEKDTKKTNDKSGKEKNVDEDPIGSKLLDEEKPLDKAQYFINLLMHYSNDKVETHLKAFEVYLRKEKLLLALKALIKSNSIQADHPQNKINKGRLTELLAKLKSGLSSELVQAAEEQLAKL</sequence>
<dbReference type="Gene3D" id="1.25.40.1010">
    <property type="match status" value="1"/>
</dbReference>
<dbReference type="AlphaFoldDB" id="A0A137P9R5"/>
<evidence type="ECO:0000313" key="5">
    <source>
        <dbReference type="EMBL" id="KXN71745.1"/>
    </source>
</evidence>
<evidence type="ECO:0000256" key="4">
    <source>
        <dbReference type="SAM" id="MobiDB-lite"/>
    </source>
</evidence>
<keyword evidence="2 3" id="KW-0802">TPR repeat</keyword>
<dbReference type="OrthoDB" id="10263032at2759"/>
<dbReference type="InterPro" id="IPR011990">
    <property type="entry name" value="TPR-like_helical_dom_sf"/>
</dbReference>
<evidence type="ECO:0000256" key="1">
    <source>
        <dbReference type="ARBA" id="ARBA00022737"/>
    </source>
</evidence>
<keyword evidence="6" id="KW-1185">Reference proteome</keyword>
<evidence type="ECO:0000256" key="3">
    <source>
        <dbReference type="PROSITE-ProRule" id="PRU00339"/>
    </source>
</evidence>
<dbReference type="Gene3D" id="1.25.40.1040">
    <property type="match status" value="1"/>
</dbReference>
<dbReference type="GO" id="GO:0016740">
    <property type="term" value="F:transferase activity"/>
    <property type="evidence" value="ECO:0007669"/>
    <property type="project" value="UniProtKB-KW"/>
</dbReference>
<dbReference type="EMBL" id="KQ964468">
    <property type="protein sequence ID" value="KXN71745.1"/>
    <property type="molecule type" value="Genomic_DNA"/>
</dbReference>
<evidence type="ECO:0000256" key="2">
    <source>
        <dbReference type="ARBA" id="ARBA00022803"/>
    </source>
</evidence>
<dbReference type="Pfam" id="PF12569">
    <property type="entry name" value="NatA_aux_su"/>
    <property type="match status" value="1"/>
</dbReference>
<dbReference type="STRING" id="796925.A0A137P9R5"/>
<dbReference type="OMA" id="MEMRADY"/>
<organism evidence="5 6">
    <name type="scientific">Conidiobolus coronatus (strain ATCC 28846 / CBS 209.66 / NRRL 28638)</name>
    <name type="common">Delacroixia coronata</name>
    <dbReference type="NCBI Taxonomy" id="796925"/>
    <lineage>
        <taxon>Eukaryota</taxon>
        <taxon>Fungi</taxon>
        <taxon>Fungi incertae sedis</taxon>
        <taxon>Zoopagomycota</taxon>
        <taxon>Entomophthoromycotina</taxon>
        <taxon>Entomophthoromycetes</taxon>
        <taxon>Entomophthorales</taxon>
        <taxon>Ancylistaceae</taxon>
        <taxon>Conidiobolus</taxon>
    </lineage>
</organism>
<dbReference type="PIRSF" id="PIRSF000422">
    <property type="entry name" value="N-terminal-AcTrfase-A_aux_su"/>
    <property type="match status" value="1"/>
</dbReference>
<evidence type="ECO:0000313" key="6">
    <source>
        <dbReference type="Proteomes" id="UP000070444"/>
    </source>
</evidence>